<dbReference type="SUPFAM" id="SSF161098">
    <property type="entry name" value="MetI-like"/>
    <property type="match status" value="1"/>
</dbReference>
<dbReference type="AlphaFoldDB" id="A0A1H3H8Z3"/>
<comment type="subcellular location">
    <subcellularLocation>
        <location evidence="6">Cell membrane</location>
        <topology evidence="6">Multi-pass membrane protein</topology>
    </subcellularLocation>
    <subcellularLocation>
        <location evidence="1">Membrane</location>
        <topology evidence="1">Multi-pass membrane protein</topology>
    </subcellularLocation>
</comment>
<dbReference type="CDD" id="cd06261">
    <property type="entry name" value="TM_PBP2"/>
    <property type="match status" value="1"/>
</dbReference>
<evidence type="ECO:0000256" key="5">
    <source>
        <dbReference type="ARBA" id="ARBA00023136"/>
    </source>
</evidence>
<feature type="domain" description="ABC transmembrane type-1" evidence="7">
    <location>
        <begin position="27"/>
        <end position="210"/>
    </location>
</feature>
<feature type="transmembrane region" description="Helical" evidence="6">
    <location>
        <begin position="59"/>
        <end position="81"/>
    </location>
</feature>
<name>A0A1H3H8Z3_9ACTN</name>
<dbReference type="Gene3D" id="1.10.3720.10">
    <property type="entry name" value="MetI-like"/>
    <property type="match status" value="1"/>
</dbReference>
<dbReference type="InterPro" id="IPR000515">
    <property type="entry name" value="MetI-like"/>
</dbReference>
<dbReference type="InterPro" id="IPR035906">
    <property type="entry name" value="MetI-like_sf"/>
</dbReference>
<feature type="transmembrane region" description="Helical" evidence="6">
    <location>
        <begin position="158"/>
        <end position="186"/>
    </location>
</feature>
<keyword evidence="2 6" id="KW-0813">Transport</keyword>
<dbReference type="GO" id="GO:0055085">
    <property type="term" value="P:transmembrane transport"/>
    <property type="evidence" value="ECO:0007669"/>
    <property type="project" value="InterPro"/>
</dbReference>
<evidence type="ECO:0000256" key="6">
    <source>
        <dbReference type="RuleBase" id="RU363032"/>
    </source>
</evidence>
<evidence type="ECO:0000256" key="3">
    <source>
        <dbReference type="ARBA" id="ARBA00022692"/>
    </source>
</evidence>
<protein>
    <submittedName>
        <fullName evidence="8">Osmoprotectant transport system permease protein</fullName>
    </submittedName>
</protein>
<dbReference type="STRING" id="405436.SAMN05444365_101731"/>
<feature type="transmembrane region" description="Helical" evidence="6">
    <location>
        <begin position="31"/>
        <end position="52"/>
    </location>
</feature>
<dbReference type="RefSeq" id="WP_091551290.1">
    <property type="nucleotide sequence ID" value="NZ_FNPH01000001.1"/>
</dbReference>
<evidence type="ECO:0000256" key="2">
    <source>
        <dbReference type="ARBA" id="ARBA00022448"/>
    </source>
</evidence>
<dbReference type="InterPro" id="IPR051204">
    <property type="entry name" value="ABC_transp_perm/SBD"/>
</dbReference>
<dbReference type="PROSITE" id="PS50928">
    <property type="entry name" value="ABC_TM1"/>
    <property type="match status" value="1"/>
</dbReference>
<accession>A0A1H3H8Z3</accession>
<dbReference type="GO" id="GO:0005886">
    <property type="term" value="C:plasma membrane"/>
    <property type="evidence" value="ECO:0007669"/>
    <property type="project" value="UniProtKB-SubCell"/>
</dbReference>
<evidence type="ECO:0000259" key="7">
    <source>
        <dbReference type="PROSITE" id="PS50928"/>
    </source>
</evidence>
<feature type="transmembrane region" description="Helical" evidence="6">
    <location>
        <begin position="93"/>
        <end position="113"/>
    </location>
</feature>
<dbReference type="EMBL" id="FNPH01000001">
    <property type="protein sequence ID" value="SDY11887.1"/>
    <property type="molecule type" value="Genomic_DNA"/>
</dbReference>
<evidence type="ECO:0000256" key="4">
    <source>
        <dbReference type="ARBA" id="ARBA00022989"/>
    </source>
</evidence>
<organism evidence="8 9">
    <name type="scientific">Micromonospora pattaloongensis</name>
    <dbReference type="NCBI Taxonomy" id="405436"/>
    <lineage>
        <taxon>Bacteria</taxon>
        <taxon>Bacillati</taxon>
        <taxon>Actinomycetota</taxon>
        <taxon>Actinomycetes</taxon>
        <taxon>Micromonosporales</taxon>
        <taxon>Micromonosporaceae</taxon>
        <taxon>Micromonospora</taxon>
    </lineage>
</organism>
<dbReference type="PANTHER" id="PTHR30177:SF33">
    <property type="entry name" value="POSSIBLE OSMOPROTECTANT (GLYCINE BETAINE_CARNITINE_CHOLINE_L-PROLINE) TRANSPORT INTEGRAL MEMBRANE PROTEIN ABC TRANSPORTER PROZ"/>
    <property type="match status" value="1"/>
</dbReference>
<keyword evidence="5 6" id="KW-0472">Membrane</keyword>
<reference evidence="9" key="1">
    <citation type="submission" date="2016-10" db="EMBL/GenBank/DDBJ databases">
        <authorList>
            <person name="Varghese N."/>
            <person name="Submissions S."/>
        </authorList>
    </citation>
    <scope>NUCLEOTIDE SEQUENCE [LARGE SCALE GENOMIC DNA]</scope>
    <source>
        <strain evidence="9">DSM 45245</strain>
    </source>
</reference>
<proteinExistence type="inferred from homology"/>
<keyword evidence="4 6" id="KW-1133">Transmembrane helix</keyword>
<keyword evidence="9" id="KW-1185">Reference proteome</keyword>
<sequence>MNPVEQAVVWLNDPLNWTNPGGVLDRLGEHLFISAVAVALGCLVAWPVGLYLGHTGRGGAAVVLISNVTLAIPTIALLTILPLTFLGFGQRPVIIALAVFAVPPLLANAYTGLREVHPEVRDAARGMGLSGPQLLRRVELPLAVPYLAAGFRTAAVQVVATAALASFVNGGGLGQIISAGFGLGIATGGGQILAGGLLVALLALAVEGVLALLERLVTPRPLRRTGGRARRRAAAAGQA</sequence>
<gene>
    <name evidence="8" type="ORF">SAMN05444365_101731</name>
</gene>
<feature type="transmembrane region" description="Helical" evidence="6">
    <location>
        <begin position="192"/>
        <end position="213"/>
    </location>
</feature>
<dbReference type="GO" id="GO:0031460">
    <property type="term" value="P:glycine betaine transport"/>
    <property type="evidence" value="ECO:0007669"/>
    <property type="project" value="TreeGrafter"/>
</dbReference>
<evidence type="ECO:0000256" key="1">
    <source>
        <dbReference type="ARBA" id="ARBA00004141"/>
    </source>
</evidence>
<dbReference type="PANTHER" id="PTHR30177">
    <property type="entry name" value="GLYCINE BETAINE/L-PROLINE TRANSPORT SYSTEM PERMEASE PROTEIN PROW"/>
    <property type="match status" value="1"/>
</dbReference>
<dbReference type="Proteomes" id="UP000242415">
    <property type="component" value="Unassembled WGS sequence"/>
</dbReference>
<dbReference type="Pfam" id="PF00528">
    <property type="entry name" value="BPD_transp_1"/>
    <property type="match status" value="1"/>
</dbReference>
<evidence type="ECO:0000313" key="9">
    <source>
        <dbReference type="Proteomes" id="UP000242415"/>
    </source>
</evidence>
<keyword evidence="3 6" id="KW-0812">Transmembrane</keyword>
<comment type="similarity">
    <text evidence="6">Belongs to the binding-protein-dependent transport system permease family.</text>
</comment>
<evidence type="ECO:0000313" key="8">
    <source>
        <dbReference type="EMBL" id="SDY11887.1"/>
    </source>
</evidence>
<dbReference type="OrthoDB" id="5244012at2"/>